<organism evidence="1 2">
    <name type="scientific">Thiospirochaeta perfilievii</name>
    <dbReference type="NCBI Taxonomy" id="252967"/>
    <lineage>
        <taxon>Bacteria</taxon>
        <taxon>Pseudomonadati</taxon>
        <taxon>Spirochaetota</taxon>
        <taxon>Spirochaetia</taxon>
        <taxon>Spirochaetales</taxon>
        <taxon>Spirochaetaceae</taxon>
        <taxon>Thiospirochaeta</taxon>
    </lineage>
</organism>
<accession>A0A5C1QCY7</accession>
<sequence>MKYSEEELKKLNKLLEDQLDIIKDKRIIKALGSFNKFYSSFHTFFSTLCSEKIITQDPYGDEYNLKSLNPPDSSEVPYNEEGYTISIRLTHYNSILTYIKVKNIISLENLNPTVINKIINLVHFLDWNRLFDPQPIETNTEALNKVLFYYKKDRGQQYILSSIKSSLTDIERYGKDLIKMLEPISLYIREKYKLWIRENVLTNLKLPPELQGKDIKKAHDMIRMKIHELGQPIYIELIGEVLQEDFTENGLNVRKEILTKLEEIDVESKDNTKKKKSITNEKPIDILEKSLHELMNISTQTNSIIEKMWVNSIGLREETYSFIEKIIDYLKYTLLGSPRNTTYLVKTVEGEQKEKSLEFEKFISKTKILNKQLSDLKENIDDCYSSLIAEGEDEVSKKLHKLLSKSRFTYKNLLMLDNFFKNNLKDSKGIQIELKVFLSSIDKSQASYFEYKKIIDDLEKTTYKPDINLTT</sequence>
<proteinExistence type="predicted"/>
<dbReference type="AlphaFoldDB" id="A0A5C1QCY7"/>
<dbReference type="KEGG" id="sper:EW093_08975"/>
<dbReference type="Proteomes" id="UP000323824">
    <property type="component" value="Chromosome"/>
</dbReference>
<evidence type="ECO:0000313" key="2">
    <source>
        <dbReference type="Proteomes" id="UP000323824"/>
    </source>
</evidence>
<keyword evidence="2" id="KW-1185">Reference proteome</keyword>
<dbReference type="EMBL" id="CP035807">
    <property type="protein sequence ID" value="QEN04829.1"/>
    <property type="molecule type" value="Genomic_DNA"/>
</dbReference>
<evidence type="ECO:0000313" key="1">
    <source>
        <dbReference type="EMBL" id="QEN04829.1"/>
    </source>
</evidence>
<reference evidence="1 2" key="2">
    <citation type="submission" date="2019-09" db="EMBL/GenBank/DDBJ databases">
        <title>Complete Genome Sequence and Methylome Analysis of free living Spirochaetas.</title>
        <authorList>
            <person name="Leshcheva N."/>
            <person name="Mikheeva N."/>
        </authorList>
    </citation>
    <scope>NUCLEOTIDE SEQUENCE [LARGE SCALE GENOMIC DNA]</scope>
    <source>
        <strain evidence="1 2">P</strain>
    </source>
</reference>
<dbReference type="RefSeq" id="WP_149568069.1">
    <property type="nucleotide sequence ID" value="NZ_CP035807.1"/>
</dbReference>
<reference evidence="1 2" key="1">
    <citation type="submission" date="2019-02" db="EMBL/GenBank/DDBJ databases">
        <authorList>
            <person name="Fomenkov A."/>
            <person name="Dubinina G."/>
            <person name="Grabovich M."/>
            <person name="Vincze T."/>
            <person name="Roberts R.J."/>
        </authorList>
    </citation>
    <scope>NUCLEOTIDE SEQUENCE [LARGE SCALE GENOMIC DNA]</scope>
    <source>
        <strain evidence="1 2">P</strain>
    </source>
</reference>
<protein>
    <submittedName>
        <fullName evidence="1">Uncharacterized protein</fullName>
    </submittedName>
</protein>
<name>A0A5C1QCY7_9SPIO</name>
<gene>
    <name evidence="1" type="ORF">EW093_08975</name>
</gene>